<name>A0ABV2BUS5_9GAMM</name>
<accession>A0ABV2BUS5</accession>
<comment type="caution">
    <text evidence="1">The sequence shown here is derived from an EMBL/GenBank/DDBJ whole genome shotgun (WGS) entry which is preliminary data.</text>
</comment>
<organism evidence="1 2">
    <name type="scientific">Aliikangiella maris</name>
    <dbReference type="NCBI Taxonomy" id="3162458"/>
    <lineage>
        <taxon>Bacteria</taxon>
        <taxon>Pseudomonadati</taxon>
        <taxon>Pseudomonadota</taxon>
        <taxon>Gammaproteobacteria</taxon>
        <taxon>Oceanospirillales</taxon>
        <taxon>Pleioneaceae</taxon>
        <taxon>Aliikangiella</taxon>
    </lineage>
</organism>
<dbReference type="Proteomes" id="UP001548189">
    <property type="component" value="Unassembled WGS sequence"/>
</dbReference>
<reference evidence="1 2" key="1">
    <citation type="submission" date="2024-06" db="EMBL/GenBank/DDBJ databases">
        <authorList>
            <person name="Li F."/>
        </authorList>
    </citation>
    <scope>NUCLEOTIDE SEQUENCE [LARGE SCALE GENOMIC DNA]</scope>
    <source>
        <strain evidence="1 2">GXAS 311</strain>
    </source>
</reference>
<evidence type="ECO:0000313" key="2">
    <source>
        <dbReference type="Proteomes" id="UP001548189"/>
    </source>
</evidence>
<evidence type="ECO:0000313" key="1">
    <source>
        <dbReference type="EMBL" id="MET1255649.1"/>
    </source>
</evidence>
<sequence length="53" mass="6212">MLTHDELSSLSRLALGRQTQHEIYVISFEEMENVIKAVLPASQEKIRENWQKN</sequence>
<proteinExistence type="predicted"/>
<gene>
    <name evidence="1" type="ORF">ABVT43_10980</name>
</gene>
<dbReference type="EMBL" id="JBEVCJ010000012">
    <property type="protein sequence ID" value="MET1255649.1"/>
    <property type="molecule type" value="Genomic_DNA"/>
</dbReference>
<keyword evidence="2" id="KW-1185">Reference proteome</keyword>
<protein>
    <submittedName>
        <fullName evidence="1">Uncharacterized protein</fullName>
    </submittedName>
</protein>